<protein>
    <submittedName>
        <fullName evidence="1">Uncharacterized protein</fullName>
    </submittedName>
</protein>
<proteinExistence type="predicted"/>
<dbReference type="RefSeq" id="WP_171718762.1">
    <property type="nucleotide sequence ID" value="NZ_WHOB01000062.1"/>
</dbReference>
<organism evidence="1 2">
    <name type="scientific">Paenibacillus phytohabitans</name>
    <dbReference type="NCBI Taxonomy" id="2654978"/>
    <lineage>
        <taxon>Bacteria</taxon>
        <taxon>Bacillati</taxon>
        <taxon>Bacillota</taxon>
        <taxon>Bacilli</taxon>
        <taxon>Bacillales</taxon>
        <taxon>Paenibacillaceae</taxon>
        <taxon>Paenibacillus</taxon>
    </lineage>
</organism>
<name>A0ABX1YNP2_9BACL</name>
<comment type="caution">
    <text evidence="1">The sequence shown here is derived from an EMBL/GenBank/DDBJ whole genome shotgun (WGS) entry which is preliminary data.</text>
</comment>
<dbReference type="Proteomes" id="UP000596857">
    <property type="component" value="Unassembled WGS sequence"/>
</dbReference>
<dbReference type="EMBL" id="WHOB01000062">
    <property type="protein sequence ID" value="NOU81458.1"/>
    <property type="molecule type" value="Genomic_DNA"/>
</dbReference>
<sequence length="108" mass="12843">MDEGKNTHEELFWIKDENRNTNRKDIRWFEEMLTFDTLREAEEWVMSDAYNKIGGDQFDGYWTGDPKLAFALVYNLTRLKTLGDASFNDIYADEEERDGQTIFKVWVS</sequence>
<evidence type="ECO:0000313" key="1">
    <source>
        <dbReference type="EMBL" id="NOU81458.1"/>
    </source>
</evidence>
<keyword evidence="2" id="KW-1185">Reference proteome</keyword>
<evidence type="ECO:0000313" key="2">
    <source>
        <dbReference type="Proteomes" id="UP000596857"/>
    </source>
</evidence>
<gene>
    <name evidence="1" type="ORF">GC101_21585</name>
</gene>
<reference evidence="1 2" key="1">
    <citation type="submission" date="2019-10" db="EMBL/GenBank/DDBJ databases">
        <title>Description of Paenibacillus terricola sp. nov.</title>
        <authorList>
            <person name="Carlier A."/>
            <person name="Qi S."/>
        </authorList>
    </citation>
    <scope>NUCLEOTIDE SEQUENCE [LARGE SCALE GENOMIC DNA]</scope>
    <source>
        <strain evidence="1 2">LMG 31459</strain>
    </source>
</reference>
<accession>A0ABX1YNP2</accession>